<sequence length="69" mass="7678">MSITFMDKKAFGKFISLAENGLRRTQSTNSYNTTTSNCGSKLKLIGIHSYVILPTVTDIGFQIERVVFS</sequence>
<evidence type="ECO:0000313" key="1">
    <source>
        <dbReference type="EMBL" id="ACJ27421.1"/>
    </source>
</evidence>
<reference evidence="1 2" key="1">
    <citation type="journal article" date="2008" name="PLoS ONE">
        <title>Environmental adaptation: genomic analysis of the piezotolerant and psychrotolerant deep-sea iron reducing bacterium Shewanella piezotolerans WP3.</title>
        <authorList>
            <person name="Wang F."/>
            <person name="Wang J."/>
            <person name="Jian H."/>
            <person name="Zhang B."/>
            <person name="Li S."/>
            <person name="Wang F."/>
            <person name="Zeng X."/>
            <person name="Gao L."/>
            <person name="Bartlett D.H."/>
            <person name="Yu J."/>
            <person name="Hu S."/>
            <person name="Xiao X."/>
        </authorList>
    </citation>
    <scope>NUCLEOTIDE SEQUENCE [LARGE SCALE GENOMIC DNA]</scope>
    <source>
        <strain evidence="2">WP3 / JCM 13877</strain>
    </source>
</reference>
<dbReference type="EMBL" id="CP000472">
    <property type="protein sequence ID" value="ACJ27421.1"/>
    <property type="molecule type" value="Genomic_DNA"/>
</dbReference>
<organism evidence="1 2">
    <name type="scientific">Shewanella piezotolerans (strain WP3 / JCM 13877)</name>
    <dbReference type="NCBI Taxonomy" id="225849"/>
    <lineage>
        <taxon>Bacteria</taxon>
        <taxon>Pseudomonadati</taxon>
        <taxon>Pseudomonadota</taxon>
        <taxon>Gammaproteobacteria</taxon>
        <taxon>Alteromonadales</taxon>
        <taxon>Shewanellaceae</taxon>
        <taxon>Shewanella</taxon>
    </lineage>
</organism>
<dbReference type="AlphaFoldDB" id="B8CIE5"/>
<name>B8CIE5_SHEPW</name>
<protein>
    <submittedName>
        <fullName evidence="1">Uncharacterized protein</fullName>
    </submittedName>
</protein>
<dbReference type="Proteomes" id="UP000000753">
    <property type="component" value="Chromosome"/>
</dbReference>
<gene>
    <name evidence="1" type="ordered locus">swp_0598</name>
</gene>
<keyword evidence="2" id="KW-1185">Reference proteome</keyword>
<accession>B8CIE5</accession>
<proteinExistence type="predicted"/>
<evidence type="ECO:0000313" key="2">
    <source>
        <dbReference type="Proteomes" id="UP000000753"/>
    </source>
</evidence>
<dbReference type="KEGG" id="swp:swp_0598"/>
<dbReference type="HOGENOM" id="CLU_2773597_0_0_6"/>